<evidence type="ECO:0000313" key="2">
    <source>
        <dbReference type="Proteomes" id="UP000221165"/>
    </source>
</evidence>
<reference evidence="1 2" key="1">
    <citation type="journal article" date="2017" name="Int. J. Parasitol.">
        <title>The genome of the protozoan parasite Cystoisospora suis and a reverse vaccinology approach to identify vaccine candidates.</title>
        <authorList>
            <person name="Palmieri N."/>
            <person name="Shrestha A."/>
            <person name="Ruttkowski B."/>
            <person name="Beck T."/>
            <person name="Vogl C."/>
            <person name="Tomley F."/>
            <person name="Blake D.P."/>
            <person name="Joachim A."/>
        </authorList>
    </citation>
    <scope>NUCLEOTIDE SEQUENCE [LARGE SCALE GENOMIC DNA]</scope>
    <source>
        <strain evidence="1 2">Wien I</strain>
    </source>
</reference>
<dbReference type="AlphaFoldDB" id="A0A2C6KXD5"/>
<dbReference type="Proteomes" id="UP000221165">
    <property type="component" value="Unassembled WGS sequence"/>
</dbReference>
<evidence type="ECO:0000313" key="1">
    <source>
        <dbReference type="EMBL" id="PHJ20685.1"/>
    </source>
</evidence>
<protein>
    <submittedName>
        <fullName evidence="1">Uncharacterized protein</fullName>
    </submittedName>
</protein>
<feature type="non-terminal residue" evidence="1">
    <location>
        <position position="207"/>
    </location>
</feature>
<gene>
    <name evidence="1" type="ORF">CSUI_005477</name>
</gene>
<proteinExistence type="predicted"/>
<sequence length="207" mass="23872">MRASGLPERPLPLRARNAAVRDIPCYRSDLTFRAVEPDPVLFPFLRHYMRHKDFGFPRTLFQIWLEEAGSAWFQEVWVVDLRDLSYEVRGRLARLLANSVDLASSTVSKPFLYLFGFARTRSDKDDPEKMRDIVGTHCRDRVFLRKYLTGEIIRIYLVAFAQYSSSGRSIPIPRPFSTANMIDLFTQQSSVNSLARSTDDSRANRSS</sequence>
<dbReference type="VEuPathDB" id="ToxoDB:CSUI_005477"/>
<comment type="caution">
    <text evidence="1">The sequence shown here is derived from an EMBL/GenBank/DDBJ whole genome shotgun (WGS) entry which is preliminary data.</text>
</comment>
<name>A0A2C6KXD5_9APIC</name>
<dbReference type="EMBL" id="MIGC01002651">
    <property type="protein sequence ID" value="PHJ20685.1"/>
    <property type="molecule type" value="Genomic_DNA"/>
</dbReference>
<accession>A0A2C6KXD5</accession>
<organism evidence="1 2">
    <name type="scientific">Cystoisospora suis</name>
    <dbReference type="NCBI Taxonomy" id="483139"/>
    <lineage>
        <taxon>Eukaryota</taxon>
        <taxon>Sar</taxon>
        <taxon>Alveolata</taxon>
        <taxon>Apicomplexa</taxon>
        <taxon>Conoidasida</taxon>
        <taxon>Coccidia</taxon>
        <taxon>Eucoccidiorida</taxon>
        <taxon>Eimeriorina</taxon>
        <taxon>Sarcocystidae</taxon>
        <taxon>Cystoisospora</taxon>
    </lineage>
</organism>
<keyword evidence="2" id="KW-1185">Reference proteome</keyword>
<dbReference type="GeneID" id="94428864"/>
<dbReference type="RefSeq" id="XP_067922371.1">
    <property type="nucleotide sequence ID" value="XM_068065653.1"/>
</dbReference>